<dbReference type="InterPro" id="IPR012337">
    <property type="entry name" value="RNaseH-like_sf"/>
</dbReference>
<comment type="caution">
    <text evidence="2">The sequence shown here is derived from an EMBL/GenBank/DDBJ whole genome shotgun (WGS) entry which is preliminary data.</text>
</comment>
<dbReference type="InterPro" id="IPR001584">
    <property type="entry name" value="Integrase_cat-core"/>
</dbReference>
<dbReference type="InterPro" id="IPR036397">
    <property type="entry name" value="RNaseH_sf"/>
</dbReference>
<evidence type="ECO:0000259" key="1">
    <source>
        <dbReference type="Pfam" id="PF00665"/>
    </source>
</evidence>
<dbReference type="PANTHER" id="PTHR46889:SF4">
    <property type="entry name" value="TRANSPOSASE INSO FOR INSERTION SEQUENCE ELEMENT IS911B-RELATED"/>
    <property type="match status" value="1"/>
</dbReference>
<dbReference type="Proteomes" id="UP000702209">
    <property type="component" value="Unassembled WGS sequence"/>
</dbReference>
<dbReference type="SUPFAM" id="SSF53098">
    <property type="entry name" value="Ribonuclease H-like"/>
    <property type="match status" value="1"/>
</dbReference>
<gene>
    <name evidence="2" type="ORF">IU459_37480</name>
</gene>
<feature type="domain" description="Integrase catalytic" evidence="1">
    <location>
        <begin position="6"/>
        <end position="65"/>
    </location>
</feature>
<proteinExistence type="predicted"/>
<dbReference type="PANTHER" id="PTHR46889">
    <property type="entry name" value="TRANSPOSASE INSF FOR INSERTION SEQUENCE IS3B-RELATED"/>
    <property type="match status" value="1"/>
</dbReference>
<protein>
    <submittedName>
        <fullName evidence="2">DDE-type integrase/transposase/recombinase</fullName>
    </submittedName>
</protein>
<organism evidence="2 3">
    <name type="scientific">Nocardia amamiensis</name>
    <dbReference type="NCBI Taxonomy" id="404578"/>
    <lineage>
        <taxon>Bacteria</taxon>
        <taxon>Bacillati</taxon>
        <taxon>Actinomycetota</taxon>
        <taxon>Actinomycetes</taxon>
        <taxon>Mycobacteriales</taxon>
        <taxon>Nocardiaceae</taxon>
        <taxon>Nocardia</taxon>
    </lineage>
</organism>
<dbReference type="EMBL" id="JADLQX010000203">
    <property type="protein sequence ID" value="MBF6303146.1"/>
    <property type="molecule type" value="Genomic_DNA"/>
</dbReference>
<keyword evidence="3" id="KW-1185">Reference proteome</keyword>
<dbReference type="InterPro" id="IPR050900">
    <property type="entry name" value="Transposase_IS3/IS150/IS904"/>
</dbReference>
<sequence length="91" mass="10291">MTQHRTTEGWVYCAVVLDAFSRRIVGWSIADHLRAELVCDALDMARWRRQPPAGRTIAHSDHGVQGGFNWSLHHLRSGGVEWDGRGAGRQR</sequence>
<dbReference type="Pfam" id="PF00665">
    <property type="entry name" value="rve"/>
    <property type="match status" value="1"/>
</dbReference>
<name>A0ABS0D3A7_9NOCA</name>
<dbReference type="Gene3D" id="3.30.420.10">
    <property type="entry name" value="Ribonuclease H-like superfamily/Ribonuclease H"/>
    <property type="match status" value="1"/>
</dbReference>
<accession>A0ABS0D3A7</accession>
<evidence type="ECO:0000313" key="3">
    <source>
        <dbReference type="Proteomes" id="UP000702209"/>
    </source>
</evidence>
<reference evidence="2 3" key="1">
    <citation type="submission" date="2020-10" db="EMBL/GenBank/DDBJ databases">
        <title>Identification of Nocardia species via Next-generation sequencing and recognition of intraspecies genetic diversity.</title>
        <authorList>
            <person name="Li P."/>
            <person name="Li P."/>
            <person name="Lu B."/>
        </authorList>
    </citation>
    <scope>NUCLEOTIDE SEQUENCE [LARGE SCALE GENOMIC DNA]</scope>
    <source>
        <strain evidence="2 3">BJ06-0157</strain>
    </source>
</reference>
<evidence type="ECO:0000313" key="2">
    <source>
        <dbReference type="EMBL" id="MBF6303146.1"/>
    </source>
</evidence>